<organism evidence="9 10">
    <name type="scientific">Aegilops tauschii subsp. strangulata</name>
    <name type="common">Goatgrass</name>
    <dbReference type="NCBI Taxonomy" id="200361"/>
    <lineage>
        <taxon>Eukaryota</taxon>
        <taxon>Viridiplantae</taxon>
        <taxon>Streptophyta</taxon>
        <taxon>Embryophyta</taxon>
        <taxon>Tracheophyta</taxon>
        <taxon>Spermatophyta</taxon>
        <taxon>Magnoliopsida</taxon>
        <taxon>Liliopsida</taxon>
        <taxon>Poales</taxon>
        <taxon>Poaceae</taxon>
        <taxon>BOP clade</taxon>
        <taxon>Pooideae</taxon>
        <taxon>Triticodae</taxon>
        <taxon>Triticeae</taxon>
        <taxon>Triticinae</taxon>
        <taxon>Aegilops</taxon>
    </lineage>
</organism>
<dbReference type="GO" id="GO:0008320">
    <property type="term" value="F:protein transmembrane transporter activity"/>
    <property type="evidence" value="ECO:0007669"/>
    <property type="project" value="TreeGrafter"/>
</dbReference>
<dbReference type="GO" id="GO:0005744">
    <property type="term" value="C:TIM23 mitochondrial import inner membrane translocase complex"/>
    <property type="evidence" value="ECO:0007669"/>
    <property type="project" value="TreeGrafter"/>
</dbReference>
<evidence type="ECO:0000256" key="1">
    <source>
        <dbReference type="ARBA" id="ARBA00004448"/>
    </source>
</evidence>
<dbReference type="STRING" id="200361.A0A453AJU0"/>
<evidence type="ECO:0000256" key="7">
    <source>
        <dbReference type="ARBA" id="ARBA00023136"/>
    </source>
</evidence>
<dbReference type="Pfam" id="PF02466">
    <property type="entry name" value="Tim17"/>
    <property type="match status" value="1"/>
</dbReference>
<dbReference type="Proteomes" id="UP000015105">
    <property type="component" value="Chromosome 2D"/>
</dbReference>
<keyword evidence="10" id="KW-1185">Reference proteome</keyword>
<evidence type="ECO:0000313" key="9">
    <source>
        <dbReference type="EnsemblPlants" id="AET2Gv20162100.1"/>
    </source>
</evidence>
<dbReference type="PANTHER" id="PTHR10485:SF24">
    <property type="entry name" value="MITOCHONDRIAL IMPORT INNER MEMBRANE TRANSLOCASE SUBUNIT TIM22"/>
    <property type="match status" value="1"/>
</dbReference>
<keyword evidence="6" id="KW-0496">Mitochondrion</keyword>
<keyword evidence="4" id="KW-0999">Mitochondrion inner membrane</keyword>
<protein>
    <recommendedName>
        <fullName evidence="11">Mitochondrial import inner membrane translocase subunit TIM22</fullName>
    </recommendedName>
</protein>
<accession>A0A453AJU0</accession>
<reference evidence="10" key="1">
    <citation type="journal article" date="2014" name="Science">
        <title>Ancient hybridizations among the ancestral genomes of bread wheat.</title>
        <authorList>
            <consortium name="International Wheat Genome Sequencing Consortium,"/>
            <person name="Marcussen T."/>
            <person name="Sandve S.R."/>
            <person name="Heier L."/>
            <person name="Spannagl M."/>
            <person name="Pfeifer M."/>
            <person name="Jakobsen K.S."/>
            <person name="Wulff B.B."/>
            <person name="Steuernagel B."/>
            <person name="Mayer K.F."/>
            <person name="Olsen O.A."/>
        </authorList>
    </citation>
    <scope>NUCLEOTIDE SEQUENCE [LARGE SCALE GENOMIC DNA]</scope>
    <source>
        <strain evidence="10">cv. AL8/78</strain>
    </source>
</reference>
<evidence type="ECO:0000256" key="5">
    <source>
        <dbReference type="ARBA" id="ARBA00022989"/>
    </source>
</evidence>
<evidence type="ECO:0008006" key="11">
    <source>
        <dbReference type="Google" id="ProtNLM"/>
    </source>
</evidence>
<sequence length="158" mass="16471">AGHHRHATSAHRRKPMEQGTTTAPTPLPELAKETGNCIAVVAAGGSAFYFLKGLRNSPTGGRLAGAAQAVRANAPRIGGWGVWLGAQAAIDSALERVNKDDRFNTMISYGAASVLVSVLRGPRAAAFSGIKGAVFGGLVEIAIRGLKRFEADLPEPEK</sequence>
<evidence type="ECO:0000256" key="8">
    <source>
        <dbReference type="SAM" id="MobiDB-lite"/>
    </source>
</evidence>
<comment type="similarity">
    <text evidence="2">Belongs to the Tim17/Tim22/Tim23 family.</text>
</comment>
<evidence type="ECO:0000313" key="10">
    <source>
        <dbReference type="Proteomes" id="UP000015105"/>
    </source>
</evidence>
<evidence type="ECO:0000256" key="3">
    <source>
        <dbReference type="ARBA" id="ARBA00022692"/>
    </source>
</evidence>
<name>A0A453AJU0_AEGTS</name>
<reference evidence="9" key="5">
    <citation type="journal article" date="2021" name="G3 (Bethesda)">
        <title>Aegilops tauschii genome assembly Aet v5.0 features greater sequence contiguity and improved annotation.</title>
        <authorList>
            <person name="Wang L."/>
            <person name="Zhu T."/>
            <person name="Rodriguez J.C."/>
            <person name="Deal K.R."/>
            <person name="Dubcovsky J."/>
            <person name="McGuire P.E."/>
            <person name="Lux T."/>
            <person name="Spannagl M."/>
            <person name="Mayer K.F.X."/>
            <person name="Baldrich P."/>
            <person name="Meyers B.C."/>
            <person name="Huo N."/>
            <person name="Gu Y.Q."/>
            <person name="Zhou H."/>
            <person name="Devos K.M."/>
            <person name="Bennetzen J.L."/>
            <person name="Unver T."/>
            <person name="Budak H."/>
            <person name="Gulick P.J."/>
            <person name="Galiba G."/>
            <person name="Kalapos B."/>
            <person name="Nelson D.R."/>
            <person name="Li P."/>
            <person name="You F.M."/>
            <person name="Luo M.C."/>
            <person name="Dvorak J."/>
        </authorList>
    </citation>
    <scope>NUCLEOTIDE SEQUENCE [LARGE SCALE GENOMIC DNA]</scope>
    <source>
        <strain evidence="9">cv. AL8/78</strain>
    </source>
</reference>
<dbReference type="Gramene" id="AET2Gv20162100.1">
    <property type="protein sequence ID" value="AET2Gv20162100.1"/>
    <property type="gene ID" value="AET2Gv20162100"/>
</dbReference>
<keyword evidence="3" id="KW-0812">Transmembrane</keyword>
<feature type="compositionally biased region" description="Basic residues" evidence="8">
    <location>
        <begin position="1"/>
        <end position="14"/>
    </location>
</feature>
<dbReference type="PANTHER" id="PTHR10485">
    <property type="entry name" value="MITOCHONDRIAL IMPORT INNER MEMBRANE TRANSLOCASE SUBUNIT TIM-17"/>
    <property type="match status" value="1"/>
</dbReference>
<dbReference type="AlphaFoldDB" id="A0A453AJU0"/>
<evidence type="ECO:0000256" key="2">
    <source>
        <dbReference type="ARBA" id="ARBA00008444"/>
    </source>
</evidence>
<comment type="subcellular location">
    <subcellularLocation>
        <location evidence="1">Mitochondrion inner membrane</location>
        <topology evidence="1">Multi-pass membrane protein</topology>
    </subcellularLocation>
</comment>
<keyword evidence="5" id="KW-1133">Transmembrane helix</keyword>
<dbReference type="GO" id="GO:0030150">
    <property type="term" value="P:protein import into mitochondrial matrix"/>
    <property type="evidence" value="ECO:0007669"/>
    <property type="project" value="TreeGrafter"/>
</dbReference>
<evidence type="ECO:0000256" key="6">
    <source>
        <dbReference type="ARBA" id="ARBA00023128"/>
    </source>
</evidence>
<keyword evidence="7" id="KW-0472">Membrane</keyword>
<feature type="region of interest" description="Disordered" evidence="8">
    <location>
        <begin position="1"/>
        <end position="29"/>
    </location>
</feature>
<evidence type="ECO:0000256" key="4">
    <source>
        <dbReference type="ARBA" id="ARBA00022792"/>
    </source>
</evidence>
<reference evidence="10" key="2">
    <citation type="journal article" date="2017" name="Nat. Plants">
        <title>The Aegilops tauschii genome reveals multiple impacts of transposons.</title>
        <authorList>
            <person name="Zhao G."/>
            <person name="Zou C."/>
            <person name="Li K."/>
            <person name="Wang K."/>
            <person name="Li T."/>
            <person name="Gao L."/>
            <person name="Zhang X."/>
            <person name="Wang H."/>
            <person name="Yang Z."/>
            <person name="Liu X."/>
            <person name="Jiang W."/>
            <person name="Mao L."/>
            <person name="Kong X."/>
            <person name="Jiao Y."/>
            <person name="Jia J."/>
        </authorList>
    </citation>
    <scope>NUCLEOTIDE SEQUENCE [LARGE SCALE GENOMIC DNA]</scope>
    <source>
        <strain evidence="10">cv. AL8/78</strain>
    </source>
</reference>
<reference evidence="9" key="3">
    <citation type="journal article" date="2017" name="Nature">
        <title>Genome sequence of the progenitor of the wheat D genome Aegilops tauschii.</title>
        <authorList>
            <person name="Luo M.C."/>
            <person name="Gu Y.Q."/>
            <person name="Puiu D."/>
            <person name="Wang H."/>
            <person name="Twardziok S.O."/>
            <person name="Deal K.R."/>
            <person name="Huo N."/>
            <person name="Zhu T."/>
            <person name="Wang L."/>
            <person name="Wang Y."/>
            <person name="McGuire P.E."/>
            <person name="Liu S."/>
            <person name="Long H."/>
            <person name="Ramasamy R.K."/>
            <person name="Rodriguez J.C."/>
            <person name="Van S.L."/>
            <person name="Yuan L."/>
            <person name="Wang Z."/>
            <person name="Xia Z."/>
            <person name="Xiao L."/>
            <person name="Anderson O.D."/>
            <person name="Ouyang S."/>
            <person name="Liang Y."/>
            <person name="Zimin A.V."/>
            <person name="Pertea G."/>
            <person name="Qi P."/>
            <person name="Bennetzen J.L."/>
            <person name="Dai X."/>
            <person name="Dawson M.W."/>
            <person name="Muller H.G."/>
            <person name="Kugler K."/>
            <person name="Rivarola-Duarte L."/>
            <person name="Spannagl M."/>
            <person name="Mayer K.F.X."/>
            <person name="Lu F.H."/>
            <person name="Bevan M.W."/>
            <person name="Leroy P."/>
            <person name="Li P."/>
            <person name="You F.M."/>
            <person name="Sun Q."/>
            <person name="Liu Z."/>
            <person name="Lyons E."/>
            <person name="Wicker T."/>
            <person name="Salzberg S.L."/>
            <person name="Devos K.M."/>
            <person name="Dvorak J."/>
        </authorList>
    </citation>
    <scope>NUCLEOTIDE SEQUENCE [LARGE SCALE GENOMIC DNA]</scope>
    <source>
        <strain evidence="9">cv. AL8/78</strain>
    </source>
</reference>
<proteinExistence type="inferred from homology"/>
<dbReference type="EnsemblPlants" id="AET2Gv20162100.1">
    <property type="protein sequence ID" value="AET2Gv20162100.1"/>
    <property type="gene ID" value="AET2Gv20162100"/>
</dbReference>
<reference evidence="9" key="4">
    <citation type="submission" date="2019-03" db="UniProtKB">
        <authorList>
            <consortium name="EnsemblPlants"/>
        </authorList>
    </citation>
    <scope>IDENTIFICATION</scope>
</reference>